<dbReference type="PANTHER" id="PTHR46969:SF1">
    <property type="entry name" value="BIFUNCTIONAL PROTEIN HLDE"/>
    <property type="match status" value="1"/>
</dbReference>
<name>A0AAT9IGA7_9GAMM</name>
<dbReference type="InterPro" id="IPR002173">
    <property type="entry name" value="Carboh/pur_kinase_PfkB_CS"/>
</dbReference>
<proteinExistence type="inferred from homology"/>
<keyword evidence="2 5" id="KW-0808">Transferase</keyword>
<dbReference type="EMBL" id="OZ060371">
    <property type="protein sequence ID" value="CAL4042142.1"/>
    <property type="molecule type" value="Genomic_DNA"/>
</dbReference>
<evidence type="ECO:0000313" key="5">
    <source>
        <dbReference type="EMBL" id="CAL4042142.1"/>
    </source>
</evidence>
<evidence type="ECO:0000256" key="2">
    <source>
        <dbReference type="ARBA" id="ARBA00022679"/>
    </source>
</evidence>
<comment type="similarity">
    <text evidence="1">Belongs to the carbohydrate kinase PfkB family.</text>
</comment>
<feature type="domain" description="Carbohydrate kinase PfkB" evidence="4">
    <location>
        <begin position="23"/>
        <end position="302"/>
    </location>
</feature>
<dbReference type="InterPro" id="IPR011611">
    <property type="entry name" value="PfkB_dom"/>
</dbReference>
<dbReference type="Pfam" id="PF00294">
    <property type="entry name" value="PfkB"/>
    <property type="match status" value="1"/>
</dbReference>
<dbReference type="RefSeq" id="WP_367681030.1">
    <property type="nucleotide sequence ID" value="NZ_OZ060371.1"/>
</dbReference>
<dbReference type="GO" id="GO:0005829">
    <property type="term" value="C:cytosol"/>
    <property type="evidence" value="ECO:0007669"/>
    <property type="project" value="TreeGrafter"/>
</dbReference>
<accession>A0AAT9IGA7</accession>
<keyword evidence="3" id="KW-0418">Kinase</keyword>
<protein>
    <submittedName>
        <fullName evidence="5">Bifunctional protein HldE, partial</fullName>
        <ecNumber evidence="5">2.7.1.167</ecNumber>
    </submittedName>
</protein>
<dbReference type="FunFam" id="3.40.1190.20:FF:000002">
    <property type="entry name" value="Bifunctional protein HldE"/>
    <property type="match status" value="1"/>
</dbReference>
<reference evidence="5" key="1">
    <citation type="submission" date="2024-06" db="EMBL/GenBank/DDBJ databases">
        <authorList>
            <person name="Manzano-Marin A."/>
            <person name="Manzano-Marin A."/>
            <person name="Alejandro Manzano Marin A."/>
        </authorList>
    </citation>
    <scope>NUCLEOTIDE SEQUENCE</scope>
    <source>
        <strain evidence="5">Ancorni-2928</strain>
    </source>
</reference>
<dbReference type="Gene3D" id="3.40.1190.20">
    <property type="match status" value="1"/>
</dbReference>
<evidence type="ECO:0000256" key="3">
    <source>
        <dbReference type="ARBA" id="ARBA00022777"/>
    </source>
</evidence>
<gene>
    <name evidence="5" type="primary">hldE</name>
    <name evidence="5" type="ORF">BUANCORI2928_047</name>
</gene>
<dbReference type="InterPro" id="IPR011913">
    <property type="entry name" value="RfaE_dom_I"/>
</dbReference>
<dbReference type="AlphaFoldDB" id="A0AAT9IGA7"/>
<dbReference type="NCBIfam" id="TIGR02198">
    <property type="entry name" value="rfaE_dom_I"/>
    <property type="match status" value="1"/>
</dbReference>
<sequence length="312" mass="34505">MKKKLLNFVNSPVLVIGDIILDKYWTTNNDCILDEFSTPIFKIFQYYEYVGGAANVAHNITTVGGKSILVGAVGQDESAKSIRNILKKTTVEYHPCIINNYITTTKLRIMSKKKQIVRLDCEENIKENFLLKFNNIINPLLKKVSVVILSDYNKGTLCFSSSIIKQAKKEKVLVLVDPKGNDYLKYLGATLLTPNLFEFESVVGKCSNRNDLINKGMDLLMHLKLSALLITQSKEGMTLLQINKKPVHFVTRAKKVVDVTGAGDTVIALIALGLSSGFTLEQSCYQANIAAGIVVQKPGTASLTLEELKNAI</sequence>
<dbReference type="CDD" id="cd01172">
    <property type="entry name" value="RfaE_like"/>
    <property type="match status" value="1"/>
</dbReference>
<dbReference type="GO" id="GO:0016773">
    <property type="term" value="F:phosphotransferase activity, alcohol group as acceptor"/>
    <property type="evidence" value="ECO:0007669"/>
    <property type="project" value="InterPro"/>
</dbReference>
<dbReference type="GO" id="GO:0033786">
    <property type="term" value="F:heptose-1-phosphate adenylyltransferase activity"/>
    <property type="evidence" value="ECO:0007669"/>
    <property type="project" value="TreeGrafter"/>
</dbReference>
<evidence type="ECO:0000256" key="1">
    <source>
        <dbReference type="ARBA" id="ARBA00010688"/>
    </source>
</evidence>
<organism evidence="5">
    <name type="scientific">Buchnera aphidicola</name>
    <name type="common">Anoecia corni</name>
    <dbReference type="NCBI Taxonomy" id="2994477"/>
    <lineage>
        <taxon>Bacteria</taxon>
        <taxon>Pseudomonadati</taxon>
        <taxon>Pseudomonadota</taxon>
        <taxon>Gammaproteobacteria</taxon>
        <taxon>Enterobacterales</taxon>
        <taxon>Erwiniaceae</taxon>
        <taxon>Buchnera</taxon>
    </lineage>
</organism>
<evidence type="ECO:0000259" key="4">
    <source>
        <dbReference type="Pfam" id="PF00294"/>
    </source>
</evidence>
<dbReference type="InterPro" id="IPR029056">
    <property type="entry name" value="Ribokinase-like"/>
</dbReference>
<dbReference type="PANTHER" id="PTHR46969">
    <property type="entry name" value="BIFUNCTIONAL PROTEIN HLDE"/>
    <property type="match status" value="1"/>
</dbReference>
<dbReference type="SUPFAM" id="SSF53613">
    <property type="entry name" value="Ribokinase-like"/>
    <property type="match status" value="1"/>
</dbReference>
<dbReference type="EC" id="2.7.1.167" evidence="5"/>
<dbReference type="PROSITE" id="PS00583">
    <property type="entry name" value="PFKB_KINASES_1"/>
    <property type="match status" value="1"/>
</dbReference>
<dbReference type="GO" id="GO:0033785">
    <property type="term" value="F:heptose 7-phosphate kinase activity"/>
    <property type="evidence" value="ECO:0007669"/>
    <property type="project" value="UniProtKB-EC"/>
</dbReference>